<evidence type="ECO:0000313" key="3">
    <source>
        <dbReference type="Proteomes" id="UP000199598"/>
    </source>
</evidence>
<dbReference type="NCBIfam" id="TIGR02217">
    <property type="entry name" value="chp_TIGR02217"/>
    <property type="match status" value="1"/>
</dbReference>
<organism evidence="2 3">
    <name type="scientific">Pseudovibrio ascidiaceicola</name>
    <dbReference type="NCBI Taxonomy" id="285279"/>
    <lineage>
        <taxon>Bacteria</taxon>
        <taxon>Pseudomonadati</taxon>
        <taxon>Pseudomonadota</taxon>
        <taxon>Alphaproteobacteria</taxon>
        <taxon>Hyphomicrobiales</taxon>
        <taxon>Stappiaceae</taxon>
        <taxon>Pseudovibrio</taxon>
    </lineage>
</organism>
<keyword evidence="3" id="KW-1185">Reference proteome</keyword>
<name>A0A1I4DD16_9HYPH</name>
<gene>
    <name evidence="2" type="ORF">SAMN04488518_111112</name>
</gene>
<dbReference type="Proteomes" id="UP000199598">
    <property type="component" value="Unassembled WGS sequence"/>
</dbReference>
<feature type="domain" description="DUF2460" evidence="1">
    <location>
        <begin position="8"/>
        <end position="212"/>
    </location>
</feature>
<dbReference type="RefSeq" id="WP_167550319.1">
    <property type="nucleotide sequence ID" value="NZ_FOSK01000011.1"/>
</dbReference>
<sequence length="214" mass="23161">MQPCFVDESFPLGISLGASVRVEKRSQVTRLLNGAETRNAIWKGTRRHFDVGTGLRSSADLQRVLSFFEKVGGRLCGFRFRDPMDHKSCSFDATPSATDVTIGTGDGTTTSFQLIKPVGAASVTWQRRITKPVAGTVSVAVAGQLKTVGSDVLLDPLTGILEFQAGHIPSNDQVITAGFLFDTPTRFESDQLEINLLHFEAGQVPSIPLVELLI</sequence>
<protein>
    <submittedName>
        <fullName evidence="2">TIGR02217 family protein</fullName>
    </submittedName>
</protein>
<comment type="caution">
    <text evidence="2">The sequence shown here is derived from an EMBL/GenBank/DDBJ whole genome shotgun (WGS) entry which is preliminary data.</text>
</comment>
<reference evidence="2 3" key="1">
    <citation type="submission" date="2016-10" db="EMBL/GenBank/DDBJ databases">
        <authorList>
            <person name="Varghese N."/>
            <person name="Submissions S."/>
        </authorList>
    </citation>
    <scope>NUCLEOTIDE SEQUENCE [LARGE SCALE GENOMIC DNA]</scope>
    <source>
        <strain evidence="2 3">DSM 16392</strain>
    </source>
</reference>
<dbReference type="Pfam" id="PF09343">
    <property type="entry name" value="DUF2460"/>
    <property type="match status" value="1"/>
</dbReference>
<evidence type="ECO:0000313" key="2">
    <source>
        <dbReference type="EMBL" id="SFK90995.1"/>
    </source>
</evidence>
<evidence type="ECO:0000259" key="1">
    <source>
        <dbReference type="Pfam" id="PF09343"/>
    </source>
</evidence>
<dbReference type="EMBL" id="FOSK01000011">
    <property type="protein sequence ID" value="SFK90995.1"/>
    <property type="molecule type" value="Genomic_DNA"/>
</dbReference>
<dbReference type="InterPro" id="IPR011740">
    <property type="entry name" value="DUF2460"/>
</dbReference>
<proteinExistence type="predicted"/>
<accession>A0A1I4DD16</accession>